<dbReference type="InterPro" id="IPR036881">
    <property type="entry name" value="Glyco_hydro_3_C_sf"/>
</dbReference>
<evidence type="ECO:0000313" key="3">
    <source>
        <dbReference type="Proteomes" id="UP000468735"/>
    </source>
</evidence>
<protein>
    <submittedName>
        <fullName evidence="2">Uncharacterized protein</fullName>
    </submittedName>
</protein>
<proteinExistence type="predicted"/>
<dbReference type="AlphaFoldDB" id="A0A6H9YKX7"/>
<keyword evidence="1" id="KW-0378">Hydrolase</keyword>
<gene>
    <name evidence="2" type="ORF">F8566_22870</name>
</gene>
<reference evidence="2 3" key="1">
    <citation type="submission" date="2019-09" db="EMBL/GenBank/DDBJ databases">
        <title>Actinomadura physcomitrii sp. nov., a novel actinomycete isolated from moss [Physcomitrium sphaericum (Ludw) Fuernr].</title>
        <authorList>
            <person name="Zhuang X."/>
            <person name="Liu C."/>
        </authorList>
    </citation>
    <scope>NUCLEOTIDE SEQUENCE [LARGE SCALE GENOMIC DNA]</scope>
    <source>
        <strain evidence="2 3">HMC1</strain>
    </source>
</reference>
<dbReference type="Proteomes" id="UP000468735">
    <property type="component" value="Unassembled WGS sequence"/>
</dbReference>
<evidence type="ECO:0000256" key="1">
    <source>
        <dbReference type="ARBA" id="ARBA00022801"/>
    </source>
</evidence>
<dbReference type="GO" id="GO:0005975">
    <property type="term" value="P:carbohydrate metabolic process"/>
    <property type="evidence" value="ECO:0007669"/>
    <property type="project" value="InterPro"/>
</dbReference>
<keyword evidence="3" id="KW-1185">Reference proteome</keyword>
<dbReference type="GO" id="GO:0004553">
    <property type="term" value="F:hydrolase activity, hydrolyzing O-glycosyl compounds"/>
    <property type="evidence" value="ECO:0007669"/>
    <property type="project" value="InterPro"/>
</dbReference>
<accession>A0A6H9YKX7</accession>
<organism evidence="2 3">
    <name type="scientific">Actinomadura rudentiformis</name>
    <dbReference type="NCBI Taxonomy" id="359158"/>
    <lineage>
        <taxon>Bacteria</taxon>
        <taxon>Bacillati</taxon>
        <taxon>Actinomycetota</taxon>
        <taxon>Actinomycetes</taxon>
        <taxon>Streptosporangiales</taxon>
        <taxon>Thermomonosporaceae</taxon>
        <taxon>Actinomadura</taxon>
    </lineage>
</organism>
<dbReference type="Gene3D" id="3.40.50.1700">
    <property type="entry name" value="Glycoside hydrolase family 3 C-terminal domain"/>
    <property type="match status" value="1"/>
</dbReference>
<sequence length="74" mass="7930">MATFSSGLPYDYAEYPDVKAYVAAYATTARAQRMNLTMHQAAAEVVFGAQPGGTLPVTIAGHHPYGHGLRHPAR</sequence>
<evidence type="ECO:0000313" key="2">
    <source>
        <dbReference type="EMBL" id="KAB2347017.1"/>
    </source>
</evidence>
<comment type="caution">
    <text evidence="2">The sequence shown here is derived from an EMBL/GenBank/DDBJ whole genome shotgun (WGS) entry which is preliminary data.</text>
</comment>
<name>A0A6H9YKX7_9ACTN</name>
<dbReference type="EMBL" id="WBMT01000010">
    <property type="protein sequence ID" value="KAB2347017.1"/>
    <property type="molecule type" value="Genomic_DNA"/>
</dbReference>